<comment type="caution">
    <text evidence="8">The sequence shown here is derived from an EMBL/GenBank/DDBJ whole genome shotgun (WGS) entry which is preliminary data.</text>
</comment>
<dbReference type="PANTHER" id="PTHR43277:SF3">
    <property type="entry name" value="DECARBOXYLASE, PUTATIVE-RELATED"/>
    <property type="match status" value="1"/>
</dbReference>
<keyword evidence="4" id="KW-0663">Pyridoxal phosphate</keyword>
<dbReference type="AlphaFoldDB" id="A0A179SWV1"/>
<dbReference type="OrthoDB" id="9815233at2"/>
<proteinExistence type="inferred from homology"/>
<evidence type="ECO:0000256" key="4">
    <source>
        <dbReference type="ARBA" id="ARBA00022898"/>
    </source>
</evidence>
<dbReference type="InterPro" id="IPR015421">
    <property type="entry name" value="PyrdxlP-dep_Trfase_major"/>
</dbReference>
<accession>A0A179SWV1</accession>
<comment type="cofactor">
    <cofactor evidence="1">
        <name>pyridoxal 5'-phosphate</name>
        <dbReference type="ChEBI" id="CHEBI:597326"/>
    </cofactor>
</comment>
<dbReference type="Gene3D" id="3.90.105.10">
    <property type="entry name" value="Molybdopterin biosynthesis moea protein, domain 2"/>
    <property type="match status" value="1"/>
</dbReference>
<evidence type="ECO:0000259" key="6">
    <source>
        <dbReference type="Pfam" id="PF01276"/>
    </source>
</evidence>
<dbReference type="SUPFAM" id="SSF55904">
    <property type="entry name" value="Ornithine decarboxylase C-terminal domain"/>
    <property type="match status" value="1"/>
</dbReference>
<evidence type="ECO:0000313" key="9">
    <source>
        <dbReference type="Proteomes" id="UP000078534"/>
    </source>
</evidence>
<evidence type="ECO:0008006" key="10">
    <source>
        <dbReference type="Google" id="ProtNLM"/>
    </source>
</evidence>
<dbReference type="PANTHER" id="PTHR43277">
    <property type="entry name" value="ARGININE DECARBOXYLASE"/>
    <property type="match status" value="1"/>
</dbReference>
<dbReference type="Pfam" id="PF01276">
    <property type="entry name" value="OKR_DC_1"/>
    <property type="match status" value="1"/>
</dbReference>
<dbReference type="SUPFAM" id="SSF53383">
    <property type="entry name" value="PLP-dependent transferases"/>
    <property type="match status" value="1"/>
</dbReference>
<dbReference type="InterPro" id="IPR000310">
    <property type="entry name" value="Orn/Lys/Arg_deCO2ase_major_dom"/>
</dbReference>
<name>A0A179SWV1_9BACI</name>
<dbReference type="InterPro" id="IPR008286">
    <property type="entry name" value="Prn/Lys/Arg_de-COase_C"/>
</dbReference>
<dbReference type="RefSeq" id="WP_066333591.1">
    <property type="nucleotide sequence ID" value="NZ_LWSG01000019.1"/>
</dbReference>
<dbReference type="InterPro" id="IPR052357">
    <property type="entry name" value="Orn_Lys_Arg_decarboxylase-I"/>
</dbReference>
<dbReference type="InterPro" id="IPR036633">
    <property type="entry name" value="Prn/Lys/Arg_de-COase_C_sf"/>
</dbReference>
<evidence type="ECO:0000256" key="2">
    <source>
        <dbReference type="ARBA" id="ARBA00010671"/>
    </source>
</evidence>
<reference evidence="9" key="1">
    <citation type="submission" date="2016-04" db="EMBL/GenBank/DDBJ databases">
        <authorList>
            <person name="Lyu Z."/>
            <person name="Lyu W."/>
        </authorList>
    </citation>
    <scope>NUCLEOTIDE SEQUENCE [LARGE SCALE GENOMIC DNA]</scope>
    <source>
        <strain evidence="9">C44</strain>
    </source>
</reference>
<comment type="similarity">
    <text evidence="2">Belongs to the Orn/Lys/Arg decarboxylase class-I family.</text>
</comment>
<dbReference type="Proteomes" id="UP000078534">
    <property type="component" value="Unassembled WGS sequence"/>
</dbReference>
<dbReference type="InterPro" id="IPR015424">
    <property type="entry name" value="PyrdxlP-dep_Trfase"/>
</dbReference>
<dbReference type="Gene3D" id="3.40.640.10">
    <property type="entry name" value="Type I PLP-dependent aspartate aminotransferase-like (Major domain)"/>
    <property type="match status" value="1"/>
</dbReference>
<evidence type="ECO:0000313" key="8">
    <source>
        <dbReference type="EMBL" id="OAS85748.1"/>
    </source>
</evidence>
<feature type="domain" description="Orn/Lys/Arg decarboxylase C-terminal" evidence="7">
    <location>
        <begin position="396"/>
        <end position="456"/>
    </location>
</feature>
<dbReference type="EMBL" id="LWSG01000019">
    <property type="protein sequence ID" value="OAS85748.1"/>
    <property type="molecule type" value="Genomic_DNA"/>
</dbReference>
<keyword evidence="5" id="KW-0456">Lyase</keyword>
<evidence type="ECO:0000256" key="3">
    <source>
        <dbReference type="ARBA" id="ARBA00022793"/>
    </source>
</evidence>
<dbReference type="CDD" id="cd00615">
    <property type="entry name" value="Orn_deC_like"/>
    <property type="match status" value="1"/>
</dbReference>
<evidence type="ECO:0000256" key="5">
    <source>
        <dbReference type="ARBA" id="ARBA00023239"/>
    </source>
</evidence>
<gene>
    <name evidence="8" type="ORF">A6K24_23895</name>
</gene>
<keyword evidence="3" id="KW-0210">Decarboxylase</keyword>
<sequence length="482" mass="53762">METPLFTALMKHTKRNPLSLHVPGHKNGTVFMNQAEQVYRGILPFDVTELTGLDDLHHPKEAIAKAQQLTATLYGVQNTYFLVNGSTVGNLAMILASSSKNDEVLVQRNSHKSIINGIQLAGASPIFLSPKVDNEYQVPTYVEIETIKEAIRRYPKAKALILTNPNYYGLTVDLTAIIQLAHKHRIPVLVDEAHGAHFIVGNEFPTSAIEAGADIVVHSAHKTLPAMTMGSFLHFNSKLIEKEKLDFYLSVLQSSSPSYPIMASLDLARAYLKSIKEDKKQAEILQVIESVKQQIHSIDEIVIVRSADKLVKTDPLKVTIRSTKGLTGFELQDYFESQNIFAELADPTNLLFILPLANTILSIKELEKIKGKFPNPSHSTTNRQLVHTKISQSNSNSIQSLEKPYSYLNECERKLVAFDEAIGYYSAESIIPYPPGIPFIMIGEKITTTLIEQMKELMKSGVSIQGDHNIQQGKIAIFMKRR</sequence>
<organism evidence="8 9">
    <name type="scientific">Metabacillus litoralis</name>
    <dbReference type="NCBI Taxonomy" id="152268"/>
    <lineage>
        <taxon>Bacteria</taxon>
        <taxon>Bacillati</taxon>
        <taxon>Bacillota</taxon>
        <taxon>Bacilli</taxon>
        <taxon>Bacillales</taxon>
        <taxon>Bacillaceae</taxon>
        <taxon>Metabacillus</taxon>
    </lineage>
</organism>
<evidence type="ECO:0000259" key="7">
    <source>
        <dbReference type="Pfam" id="PF03711"/>
    </source>
</evidence>
<dbReference type="GO" id="GO:0016831">
    <property type="term" value="F:carboxy-lyase activity"/>
    <property type="evidence" value="ECO:0007669"/>
    <property type="project" value="UniProtKB-KW"/>
</dbReference>
<evidence type="ECO:0000256" key="1">
    <source>
        <dbReference type="ARBA" id="ARBA00001933"/>
    </source>
</evidence>
<keyword evidence="9" id="KW-1185">Reference proteome</keyword>
<protein>
    <recommendedName>
        <fullName evidence="10">Aminotransferase class I/II-fold pyridoxal phosphate-dependent enzyme</fullName>
    </recommendedName>
</protein>
<dbReference type="Pfam" id="PF03711">
    <property type="entry name" value="OKR_DC_1_C"/>
    <property type="match status" value="1"/>
</dbReference>
<feature type="domain" description="Orn/Lys/Arg decarboxylases family 1 pyridoxal-P attachment site" evidence="6">
    <location>
        <begin position="3"/>
        <end position="308"/>
    </location>
</feature>
<dbReference type="STRING" id="152268.A6K24_23895"/>